<feature type="region of interest" description="Disordered" evidence="1">
    <location>
        <begin position="81"/>
        <end position="107"/>
    </location>
</feature>
<keyword evidence="3" id="KW-1185">Reference proteome</keyword>
<evidence type="ECO:0000313" key="2">
    <source>
        <dbReference type="EMBL" id="WMV59587.1"/>
    </source>
</evidence>
<proteinExistence type="predicted"/>
<evidence type="ECO:0000256" key="1">
    <source>
        <dbReference type="SAM" id="MobiDB-lite"/>
    </source>
</evidence>
<name>A0AAF0V762_SOLVR</name>
<gene>
    <name evidence="2" type="ORF">MTR67_052972</name>
</gene>
<dbReference type="AlphaFoldDB" id="A0AAF0V762"/>
<sequence>MERLAAKEVVVRKGKDDEFSTKTELLFIEYLKISKVCKVSGNGNNGYEVTEGADRHIINLREKKCTWRTWDDWEKKRQPRRGLIDEGEASEEDINCTAPQPTQESQSEYVVSSSYLSVVVDDDEDSKLRPRTISEEVFLTRLRKRQNPQEPIESRVIGFRCDKYGVSEPTNLLIAPTDLTWNGNDAITTNQLQKLRPRRG</sequence>
<evidence type="ECO:0000313" key="3">
    <source>
        <dbReference type="Proteomes" id="UP001234989"/>
    </source>
</evidence>
<protein>
    <submittedName>
        <fullName evidence="2">Uncharacterized protein</fullName>
    </submittedName>
</protein>
<organism evidence="2 3">
    <name type="scientific">Solanum verrucosum</name>
    <dbReference type="NCBI Taxonomy" id="315347"/>
    <lineage>
        <taxon>Eukaryota</taxon>
        <taxon>Viridiplantae</taxon>
        <taxon>Streptophyta</taxon>
        <taxon>Embryophyta</taxon>
        <taxon>Tracheophyta</taxon>
        <taxon>Spermatophyta</taxon>
        <taxon>Magnoliopsida</taxon>
        <taxon>eudicotyledons</taxon>
        <taxon>Gunneridae</taxon>
        <taxon>Pentapetalae</taxon>
        <taxon>asterids</taxon>
        <taxon>lamiids</taxon>
        <taxon>Solanales</taxon>
        <taxon>Solanaceae</taxon>
        <taxon>Solanoideae</taxon>
        <taxon>Solaneae</taxon>
        <taxon>Solanum</taxon>
    </lineage>
</organism>
<dbReference type="EMBL" id="CP133623">
    <property type="protein sequence ID" value="WMV59587.1"/>
    <property type="molecule type" value="Genomic_DNA"/>
</dbReference>
<feature type="compositionally biased region" description="Acidic residues" evidence="1">
    <location>
        <begin position="85"/>
        <end position="94"/>
    </location>
</feature>
<accession>A0AAF0V762</accession>
<dbReference type="Proteomes" id="UP001234989">
    <property type="component" value="Chromosome 12"/>
</dbReference>
<reference evidence="2" key="1">
    <citation type="submission" date="2023-08" db="EMBL/GenBank/DDBJ databases">
        <title>A de novo genome assembly of Solanum verrucosum Schlechtendal, a Mexican diploid species geographically isolated from the other diploid A-genome species in potato relatives.</title>
        <authorList>
            <person name="Hosaka K."/>
        </authorList>
    </citation>
    <scope>NUCLEOTIDE SEQUENCE</scope>
    <source>
        <tissue evidence="2">Young leaves</tissue>
    </source>
</reference>